<dbReference type="KEGG" id="palw:PSAL_037540"/>
<accession>A0A418SBK3</accession>
<gene>
    <name evidence="1" type="ORF">PSAL_037540</name>
</gene>
<organism evidence="1 2">
    <name type="scientific">Pseudooceanicola algae</name>
    <dbReference type="NCBI Taxonomy" id="1537215"/>
    <lineage>
        <taxon>Bacteria</taxon>
        <taxon>Pseudomonadati</taxon>
        <taxon>Pseudomonadota</taxon>
        <taxon>Alphaproteobacteria</taxon>
        <taxon>Rhodobacterales</taxon>
        <taxon>Paracoccaceae</taxon>
        <taxon>Pseudooceanicola</taxon>
    </lineage>
</organism>
<dbReference type="Gene3D" id="2.40.50.870">
    <property type="entry name" value="Protein of unknown function (DUF3299)"/>
    <property type="match status" value="1"/>
</dbReference>
<evidence type="ECO:0000313" key="2">
    <source>
        <dbReference type="Proteomes" id="UP000283786"/>
    </source>
</evidence>
<dbReference type="AlphaFoldDB" id="A0A418SBK3"/>
<proteinExistence type="predicted"/>
<evidence type="ECO:0000313" key="1">
    <source>
        <dbReference type="EMBL" id="QPM92490.1"/>
    </source>
</evidence>
<reference evidence="1 2" key="1">
    <citation type="submission" date="2020-08" db="EMBL/GenBank/DDBJ databases">
        <title>Genome sequence of Rhodobacteraceae bacterium Lw-13e.</title>
        <authorList>
            <person name="Poehlein A."/>
            <person name="Wolter L."/>
            <person name="Daniel R."/>
            <person name="Brinkhoff T."/>
        </authorList>
    </citation>
    <scope>NUCLEOTIDE SEQUENCE [LARGE SCALE GENOMIC DNA]</scope>
    <source>
        <strain evidence="1 2">Lw-13e</strain>
        <plasmid evidence="1 2">p111</plasmid>
    </source>
</reference>
<dbReference type="Proteomes" id="UP000283786">
    <property type="component" value="Plasmid p111"/>
</dbReference>
<keyword evidence="2" id="KW-1185">Reference proteome</keyword>
<sequence>MVAMDPARRNLCLGLAGLFALTASGLRAEEVFDLEWRDLVPPDQPYVPPVIQNIAPHDEGSMASRQPLSAGVRTDWNGRIVRLSGFIIPLDYKGTGVTAFMLVPYVGACIHVPPPPANQLVLVTTENPYEVDRLFAPVTVTGMFGTAAIATQLADVGYALSAEDIAPYRA</sequence>
<dbReference type="InterPro" id="IPR021727">
    <property type="entry name" value="DUF3299"/>
</dbReference>
<geneLocation type="plasmid" evidence="1 2">
    <name>p111</name>
</geneLocation>
<dbReference type="OrthoDB" id="9812956at2"/>
<dbReference type="EMBL" id="CP060438">
    <property type="protein sequence ID" value="QPM92490.1"/>
    <property type="molecule type" value="Genomic_DNA"/>
</dbReference>
<protein>
    <recommendedName>
        <fullName evidence="3">DUF3299 domain-containing protein</fullName>
    </recommendedName>
</protein>
<dbReference type="Pfam" id="PF11736">
    <property type="entry name" value="DUF3299"/>
    <property type="match status" value="1"/>
</dbReference>
<dbReference type="RefSeq" id="WP_119840847.1">
    <property type="nucleotide sequence ID" value="NZ_CP060438.1"/>
</dbReference>
<name>A0A418SBK3_9RHOB</name>
<keyword evidence="1" id="KW-0614">Plasmid</keyword>
<evidence type="ECO:0008006" key="3">
    <source>
        <dbReference type="Google" id="ProtNLM"/>
    </source>
</evidence>